<dbReference type="SUPFAM" id="SSF53335">
    <property type="entry name" value="S-adenosyl-L-methionine-dependent methyltransferases"/>
    <property type="match status" value="1"/>
</dbReference>
<organism evidence="2 3">
    <name type="scientific">Aliidiomarina minuta</name>
    <dbReference type="NCBI Taxonomy" id="880057"/>
    <lineage>
        <taxon>Bacteria</taxon>
        <taxon>Pseudomonadati</taxon>
        <taxon>Pseudomonadota</taxon>
        <taxon>Gammaproteobacteria</taxon>
        <taxon>Alteromonadales</taxon>
        <taxon>Idiomarinaceae</taxon>
        <taxon>Aliidiomarina</taxon>
    </lineage>
</organism>
<comment type="caution">
    <text evidence="2">The sequence shown here is derived from an EMBL/GenBank/DDBJ whole genome shotgun (WGS) entry which is preliminary data.</text>
</comment>
<keyword evidence="1" id="KW-0620">Polyamine biosynthesis</keyword>
<reference evidence="2 3" key="1">
    <citation type="journal article" date="2011" name="Front. Microbiol.">
        <title>Genomic signatures of strain selection and enhancement in Bacillus atrophaeus var. globigii, a historical biowarfare simulant.</title>
        <authorList>
            <person name="Gibbons H.S."/>
            <person name="Broomall S.M."/>
            <person name="McNew L.A."/>
            <person name="Daligault H."/>
            <person name="Chapman C."/>
            <person name="Bruce D."/>
            <person name="Karavis M."/>
            <person name="Krepps M."/>
            <person name="McGregor P.A."/>
            <person name="Hong C."/>
            <person name="Park K.H."/>
            <person name="Akmal A."/>
            <person name="Feldman A."/>
            <person name="Lin J.S."/>
            <person name="Chang W.E."/>
            <person name="Higgs B.W."/>
            <person name="Demirev P."/>
            <person name="Lindquist J."/>
            <person name="Liem A."/>
            <person name="Fochler E."/>
            <person name="Read T.D."/>
            <person name="Tapia R."/>
            <person name="Johnson S."/>
            <person name="Bishop-Lilly K.A."/>
            <person name="Detter C."/>
            <person name="Han C."/>
            <person name="Sozhamannan S."/>
            <person name="Rosenzweig C.N."/>
            <person name="Skowronski E.W."/>
        </authorList>
    </citation>
    <scope>NUCLEOTIDE SEQUENCE [LARGE SCALE GENOMIC DNA]</scope>
    <source>
        <strain evidence="2 3">MLST1</strain>
    </source>
</reference>
<keyword evidence="3" id="KW-1185">Reference proteome</keyword>
<dbReference type="Gene3D" id="3.40.50.150">
    <property type="entry name" value="Vaccinia Virus protein VP39"/>
    <property type="match status" value="1"/>
</dbReference>
<sequence>MIRPLTHPTDFEYELAKSSILYLTGDSEVRVVVLENQDYRFLVINGAIQSVLKLQDPKALVLPHQLELLAELPQLAPTARVLELGLGGGSALRHASYCYPQLYWCCLETNAEVINLYWEYFAPEQELAEHEIILSDSLEWLQKTPARQQFELILCDVYAEVQAPLLEACLGRLSADGVLMVNWLPHLQPQGNKSLDFFHWLSAQQNLQHTMQKVKGFRNQIHRLTKI</sequence>
<accession>A0A432W3I2</accession>
<dbReference type="InterPro" id="IPR029063">
    <property type="entry name" value="SAM-dependent_MTases_sf"/>
</dbReference>
<gene>
    <name evidence="2" type="ORF">CWE09_12130</name>
</gene>
<dbReference type="Proteomes" id="UP000288293">
    <property type="component" value="Unassembled WGS sequence"/>
</dbReference>
<protein>
    <recommendedName>
        <fullName evidence="4">SAM-dependent methyltransferase</fullName>
    </recommendedName>
</protein>
<name>A0A432W3I2_9GAMM</name>
<dbReference type="GO" id="GO:0006596">
    <property type="term" value="P:polyamine biosynthetic process"/>
    <property type="evidence" value="ECO:0007669"/>
    <property type="project" value="UniProtKB-KW"/>
</dbReference>
<evidence type="ECO:0000256" key="1">
    <source>
        <dbReference type="ARBA" id="ARBA00023115"/>
    </source>
</evidence>
<dbReference type="PANTHER" id="PTHR43317:SF1">
    <property type="entry name" value="THERMOSPERMINE SYNTHASE ACAULIS5"/>
    <property type="match status" value="1"/>
</dbReference>
<dbReference type="AlphaFoldDB" id="A0A432W3I2"/>
<evidence type="ECO:0000313" key="3">
    <source>
        <dbReference type="Proteomes" id="UP000288293"/>
    </source>
</evidence>
<proteinExistence type="predicted"/>
<dbReference type="PANTHER" id="PTHR43317">
    <property type="entry name" value="THERMOSPERMINE SYNTHASE ACAULIS5"/>
    <property type="match status" value="1"/>
</dbReference>
<dbReference type="EMBL" id="PIPL01000003">
    <property type="protein sequence ID" value="RUO23892.1"/>
    <property type="molecule type" value="Genomic_DNA"/>
</dbReference>
<evidence type="ECO:0000313" key="2">
    <source>
        <dbReference type="EMBL" id="RUO23892.1"/>
    </source>
</evidence>
<evidence type="ECO:0008006" key="4">
    <source>
        <dbReference type="Google" id="ProtNLM"/>
    </source>
</evidence>